<evidence type="ECO:0000313" key="4">
    <source>
        <dbReference type="EMBL" id="PNQ74674.1"/>
    </source>
</evidence>
<dbReference type="Gene3D" id="2.60.120.1440">
    <property type="match status" value="1"/>
</dbReference>
<keyword evidence="5" id="KW-1185">Reference proteome</keyword>
<proteinExistence type="predicted"/>
<sequence length="303" mass="34816">MENEQLIKKWLNNELTTEEEAIFKGSADYSKNQAIIDDAQAFKASNFYQLEDFASFKKHYNENQKKSKQLNWKLPFLRIASVIVIALCVYSVFYFNNTTQIKTLAAEKTTFELPDASSVTLNSVSEVSFIKRNWDSNRSLHLKGEAFFKVSKGKTFDVITSAGTVTVVGTQFNVKQRQNFFYVECYEGIVSVTSDTITRKLHAGDSFKIYNGSFSEDHSDFMEPRWIDNSSTFHAIALKDVLSELERQYNLEITHQNVDIEKLFTGTFTHNNLEQALISITQPMNLNYEVNSSNRVVLYENKD</sequence>
<dbReference type="Pfam" id="PF04773">
    <property type="entry name" value="FecR"/>
    <property type="match status" value="1"/>
</dbReference>
<dbReference type="RefSeq" id="WP_103050528.1">
    <property type="nucleotide sequence ID" value="NZ_POWF01000001.1"/>
</dbReference>
<dbReference type="PANTHER" id="PTHR30273:SF2">
    <property type="entry name" value="PROTEIN FECR"/>
    <property type="match status" value="1"/>
</dbReference>
<dbReference type="InterPro" id="IPR032508">
    <property type="entry name" value="FecR_C"/>
</dbReference>
<dbReference type="InterPro" id="IPR012373">
    <property type="entry name" value="Ferrdict_sens_TM"/>
</dbReference>
<dbReference type="InterPro" id="IPR006860">
    <property type="entry name" value="FecR"/>
</dbReference>
<feature type="transmembrane region" description="Helical" evidence="1">
    <location>
        <begin position="75"/>
        <end position="95"/>
    </location>
</feature>
<reference evidence="4 5" key="1">
    <citation type="submission" date="2018-01" db="EMBL/GenBank/DDBJ databases">
        <title>The draft genome of Hanstruepera neustonica JCM19743.</title>
        <authorList>
            <person name="He R.-H."/>
            <person name="Du Z.-J."/>
        </authorList>
    </citation>
    <scope>NUCLEOTIDE SEQUENCE [LARGE SCALE GENOMIC DNA]</scope>
    <source>
        <strain evidence="4 5">JCM19743</strain>
    </source>
</reference>
<dbReference type="PIRSF" id="PIRSF018266">
    <property type="entry name" value="FecR"/>
    <property type="match status" value="1"/>
</dbReference>
<dbReference type="Proteomes" id="UP000236641">
    <property type="component" value="Unassembled WGS sequence"/>
</dbReference>
<protein>
    <submittedName>
        <fullName evidence="4">Anti-sigma factor</fullName>
    </submittedName>
</protein>
<dbReference type="AlphaFoldDB" id="A0A2K1E307"/>
<dbReference type="PANTHER" id="PTHR30273">
    <property type="entry name" value="PERIPLASMIC SIGNAL SENSOR AND SIGMA FACTOR ACTIVATOR FECR-RELATED"/>
    <property type="match status" value="1"/>
</dbReference>
<feature type="domain" description="Protein FecR C-terminal" evidence="3">
    <location>
        <begin position="233"/>
        <end position="293"/>
    </location>
</feature>
<keyword evidence="1" id="KW-0812">Transmembrane</keyword>
<feature type="domain" description="FecR protein" evidence="2">
    <location>
        <begin position="100"/>
        <end position="190"/>
    </location>
</feature>
<dbReference type="EMBL" id="POWF01000001">
    <property type="protein sequence ID" value="PNQ74674.1"/>
    <property type="molecule type" value="Genomic_DNA"/>
</dbReference>
<evidence type="ECO:0000259" key="3">
    <source>
        <dbReference type="Pfam" id="PF16344"/>
    </source>
</evidence>
<gene>
    <name evidence="4" type="ORF">C1T31_00580</name>
</gene>
<evidence type="ECO:0000313" key="5">
    <source>
        <dbReference type="Proteomes" id="UP000236641"/>
    </source>
</evidence>
<accession>A0A2K1E307</accession>
<dbReference type="OrthoDB" id="1097347at2"/>
<evidence type="ECO:0000256" key="1">
    <source>
        <dbReference type="SAM" id="Phobius"/>
    </source>
</evidence>
<keyword evidence="1" id="KW-1133">Transmembrane helix</keyword>
<evidence type="ECO:0000259" key="2">
    <source>
        <dbReference type="Pfam" id="PF04773"/>
    </source>
</evidence>
<organism evidence="4 5">
    <name type="scientific">Hanstruepera neustonica</name>
    <dbReference type="NCBI Taxonomy" id="1445657"/>
    <lineage>
        <taxon>Bacteria</taxon>
        <taxon>Pseudomonadati</taxon>
        <taxon>Bacteroidota</taxon>
        <taxon>Flavobacteriia</taxon>
        <taxon>Flavobacteriales</taxon>
        <taxon>Flavobacteriaceae</taxon>
        <taxon>Hanstruepera</taxon>
    </lineage>
</organism>
<comment type="caution">
    <text evidence="4">The sequence shown here is derived from an EMBL/GenBank/DDBJ whole genome shotgun (WGS) entry which is preliminary data.</text>
</comment>
<name>A0A2K1E307_9FLAO</name>
<keyword evidence="1" id="KW-0472">Membrane</keyword>
<dbReference type="Pfam" id="PF16344">
    <property type="entry name" value="FecR_C"/>
    <property type="match status" value="1"/>
</dbReference>
<dbReference type="Gene3D" id="3.55.50.30">
    <property type="match status" value="1"/>
</dbReference>
<dbReference type="GO" id="GO:0016989">
    <property type="term" value="F:sigma factor antagonist activity"/>
    <property type="evidence" value="ECO:0007669"/>
    <property type="project" value="TreeGrafter"/>
</dbReference>